<dbReference type="EMBL" id="JBHMBK010000002">
    <property type="protein sequence ID" value="MFB9683357.1"/>
    <property type="molecule type" value="Genomic_DNA"/>
</dbReference>
<evidence type="ECO:0000313" key="3">
    <source>
        <dbReference type="Proteomes" id="UP001589535"/>
    </source>
</evidence>
<dbReference type="RefSeq" id="WP_378189318.1">
    <property type="nucleotide sequence ID" value="NZ_JBHMBK010000002.1"/>
</dbReference>
<evidence type="ECO:0000313" key="2">
    <source>
        <dbReference type="EMBL" id="MFB9683357.1"/>
    </source>
</evidence>
<organism evidence="2 3">
    <name type="scientific">Amycolatopsis plumensis</name>
    <dbReference type="NCBI Taxonomy" id="236508"/>
    <lineage>
        <taxon>Bacteria</taxon>
        <taxon>Bacillati</taxon>
        <taxon>Actinomycetota</taxon>
        <taxon>Actinomycetes</taxon>
        <taxon>Pseudonocardiales</taxon>
        <taxon>Pseudonocardiaceae</taxon>
        <taxon>Amycolatopsis</taxon>
    </lineage>
</organism>
<gene>
    <name evidence="2" type="ORF">ACFFTO_04115</name>
</gene>
<dbReference type="Proteomes" id="UP001589535">
    <property type="component" value="Unassembled WGS sequence"/>
</dbReference>
<sequence>MRRLIVLLSASLLVLTACSDVKAGMASPATTSSPQTDAVPGPGVPKVDSPLDTTRFKQTPCEALTGEEVTTLLGSGATAKEELSAPGGPTCNWQPAGTTQATVGIIFNKVNQAGLTAIYEQQGSTFRLFMPVAPVEGLPAVAYGLKDERTTSGRCAIAVGTSDHEMIDVSITQSEANVGKSDPCTAAHEVAEEVVKNIKGAQ</sequence>
<protein>
    <submittedName>
        <fullName evidence="2">DUF3558 domain-containing protein</fullName>
    </submittedName>
</protein>
<reference evidence="2 3" key="1">
    <citation type="submission" date="2024-09" db="EMBL/GenBank/DDBJ databases">
        <authorList>
            <person name="Sun Q."/>
            <person name="Mori K."/>
        </authorList>
    </citation>
    <scope>NUCLEOTIDE SEQUENCE [LARGE SCALE GENOMIC DNA]</scope>
    <source>
        <strain evidence="2 3">JCM 13852</strain>
    </source>
</reference>
<proteinExistence type="predicted"/>
<feature type="chain" id="PRO_5045651504" evidence="1">
    <location>
        <begin position="24"/>
        <end position="202"/>
    </location>
</feature>
<feature type="signal peptide" evidence="1">
    <location>
        <begin position="1"/>
        <end position="23"/>
    </location>
</feature>
<dbReference type="InterPro" id="IPR024520">
    <property type="entry name" value="DUF3558"/>
</dbReference>
<comment type="caution">
    <text evidence="2">The sequence shown here is derived from an EMBL/GenBank/DDBJ whole genome shotgun (WGS) entry which is preliminary data.</text>
</comment>
<keyword evidence="1" id="KW-0732">Signal</keyword>
<dbReference type="Pfam" id="PF12079">
    <property type="entry name" value="DUF3558"/>
    <property type="match status" value="1"/>
</dbReference>
<name>A0ABV5TWD3_9PSEU</name>
<dbReference type="PROSITE" id="PS51257">
    <property type="entry name" value="PROKAR_LIPOPROTEIN"/>
    <property type="match status" value="1"/>
</dbReference>
<evidence type="ECO:0000256" key="1">
    <source>
        <dbReference type="SAM" id="SignalP"/>
    </source>
</evidence>
<keyword evidence="3" id="KW-1185">Reference proteome</keyword>
<accession>A0ABV5TWD3</accession>